<evidence type="ECO:0000256" key="2">
    <source>
        <dbReference type="ARBA" id="ARBA00022676"/>
    </source>
</evidence>
<dbReference type="InterPro" id="IPR029044">
    <property type="entry name" value="Nucleotide-diphossugar_trans"/>
</dbReference>
<proteinExistence type="inferred from homology"/>
<organism evidence="6 7">
    <name type="scientific">Streptomyces longisporus</name>
    <dbReference type="NCBI Taxonomy" id="1948"/>
    <lineage>
        <taxon>Bacteria</taxon>
        <taxon>Bacillati</taxon>
        <taxon>Actinomycetota</taxon>
        <taxon>Actinomycetes</taxon>
        <taxon>Kitasatosporales</taxon>
        <taxon>Streptomycetaceae</taxon>
        <taxon>Streptomyces</taxon>
    </lineage>
</organism>
<comment type="similarity">
    <text evidence="1">Belongs to the glycosyltransferase 2 family.</text>
</comment>
<dbReference type="Proteomes" id="UP001501777">
    <property type="component" value="Unassembled WGS sequence"/>
</dbReference>
<feature type="domain" description="Glycosyltransferase 2-like" evidence="5">
    <location>
        <begin position="22"/>
        <end position="178"/>
    </location>
</feature>
<evidence type="ECO:0000259" key="5">
    <source>
        <dbReference type="Pfam" id="PF00535"/>
    </source>
</evidence>
<keyword evidence="2" id="KW-0328">Glycosyltransferase</keyword>
<comment type="caution">
    <text evidence="6">The sequence shown here is derived from an EMBL/GenBank/DDBJ whole genome shotgun (WGS) entry which is preliminary data.</text>
</comment>
<dbReference type="InterPro" id="IPR050834">
    <property type="entry name" value="Glycosyltransf_2"/>
</dbReference>
<keyword evidence="3" id="KW-0808">Transferase</keyword>
<feature type="compositionally biased region" description="Low complexity" evidence="4">
    <location>
        <begin position="303"/>
        <end position="320"/>
    </location>
</feature>
<evidence type="ECO:0000256" key="4">
    <source>
        <dbReference type="SAM" id="MobiDB-lite"/>
    </source>
</evidence>
<keyword evidence="7" id="KW-1185">Reference proteome</keyword>
<name>A0ABP5ZV15_STRLO</name>
<evidence type="ECO:0000313" key="6">
    <source>
        <dbReference type="EMBL" id="GAA2502874.1"/>
    </source>
</evidence>
<dbReference type="InterPro" id="IPR001173">
    <property type="entry name" value="Glyco_trans_2-like"/>
</dbReference>
<dbReference type="PANTHER" id="PTHR43685">
    <property type="entry name" value="GLYCOSYLTRANSFERASE"/>
    <property type="match status" value="1"/>
</dbReference>
<evidence type="ECO:0000313" key="7">
    <source>
        <dbReference type="Proteomes" id="UP001501777"/>
    </source>
</evidence>
<dbReference type="EMBL" id="BAAASG010000012">
    <property type="protein sequence ID" value="GAA2502874.1"/>
    <property type="molecule type" value="Genomic_DNA"/>
</dbReference>
<feature type="region of interest" description="Disordered" evidence="4">
    <location>
        <begin position="392"/>
        <end position="453"/>
    </location>
</feature>
<feature type="region of interest" description="Disordered" evidence="4">
    <location>
        <begin position="276"/>
        <end position="332"/>
    </location>
</feature>
<gene>
    <name evidence="6" type="ORF">GCM10010276_52420</name>
</gene>
<evidence type="ECO:0000256" key="3">
    <source>
        <dbReference type="ARBA" id="ARBA00022679"/>
    </source>
</evidence>
<dbReference type="SUPFAM" id="SSF53448">
    <property type="entry name" value="Nucleotide-diphospho-sugar transferases"/>
    <property type="match status" value="1"/>
</dbReference>
<reference evidence="7" key="1">
    <citation type="journal article" date="2019" name="Int. J. Syst. Evol. Microbiol.">
        <title>The Global Catalogue of Microorganisms (GCM) 10K type strain sequencing project: providing services to taxonomists for standard genome sequencing and annotation.</title>
        <authorList>
            <consortium name="The Broad Institute Genomics Platform"/>
            <consortium name="The Broad Institute Genome Sequencing Center for Infectious Disease"/>
            <person name="Wu L."/>
            <person name="Ma J."/>
        </authorList>
    </citation>
    <scope>NUCLEOTIDE SEQUENCE [LARGE SCALE GENOMIC DNA]</scope>
    <source>
        <strain evidence="7">JCM 4395</strain>
    </source>
</reference>
<dbReference type="Gene3D" id="3.90.550.10">
    <property type="entry name" value="Spore Coat Polysaccharide Biosynthesis Protein SpsA, Chain A"/>
    <property type="match status" value="1"/>
</dbReference>
<protein>
    <recommendedName>
        <fullName evidence="5">Glycosyltransferase 2-like domain-containing protein</fullName>
    </recommendedName>
</protein>
<feature type="compositionally biased region" description="Low complexity" evidence="4">
    <location>
        <begin position="413"/>
        <end position="422"/>
    </location>
</feature>
<sequence length="476" mass="49450">MAFQPATEVASGRADGSDGRVTVAVITRDRPASVLRTLDALAALPERPRVIVVDNGSDDATRAAVRRHPADVRILTPRGNTGAVGRNLAVRHADTPYVAFSDDDSWWTPGALRQAADLLDTHPRLGLLAARTLVGAERAEDPLNAVLAASPLPAEPDLPGRPVLGFLGCACVVRKDAFLTAGGYHPLLFFGGEETLLAYDLAAGGWGVTYESSLTAHHHPDPAGRAGRSPLERRNEVLTLWLRRPLGFRAEGRHGTQDPGAAQHALVHLAAPPAPAGPAAYGSAAGDRSAGCGVRPRRRPRGGRPALGAAAARPGAAGDRAAPDRTPACPALVDGPQVRRMTAPAVGTRGRGSLVDGLRGNPGRDVAGVVEGPGRLACTLLWIGSRSRGAAVPRTTVTRPGPSVWTPSSRRASTPGRSSGGCRPRRCCTRTATPWTSPSQAGAWWASGGGRRTGSTMAALIRRTSTAGRPAPPRTG</sequence>
<feature type="compositionally biased region" description="Low complexity" evidence="4">
    <location>
        <begin position="276"/>
        <end position="286"/>
    </location>
</feature>
<accession>A0ABP5ZV15</accession>
<dbReference type="Pfam" id="PF00535">
    <property type="entry name" value="Glycos_transf_2"/>
    <property type="match status" value="1"/>
</dbReference>
<evidence type="ECO:0000256" key="1">
    <source>
        <dbReference type="ARBA" id="ARBA00006739"/>
    </source>
</evidence>
<dbReference type="PANTHER" id="PTHR43685:SF5">
    <property type="entry name" value="GLYCOSYLTRANSFERASE EPSE-RELATED"/>
    <property type="match status" value="1"/>
</dbReference>